<accession>A0A0E9SY60</accession>
<proteinExistence type="predicted"/>
<reference evidence="1" key="1">
    <citation type="submission" date="2014-11" db="EMBL/GenBank/DDBJ databases">
        <authorList>
            <person name="Amaro Gonzalez C."/>
        </authorList>
    </citation>
    <scope>NUCLEOTIDE SEQUENCE</scope>
</reference>
<sequence>MHGIKSREARSRHLIRAIKRCSVLHLLEMAKWFIYSRKICLCGTLGIVQYNGMKVFVLCYEIIII</sequence>
<reference evidence="1" key="2">
    <citation type="journal article" date="2015" name="Fish Shellfish Immunol.">
        <title>Early steps in the European eel (Anguilla anguilla)-Vibrio vulnificus interaction in the gills: Role of the RtxA13 toxin.</title>
        <authorList>
            <person name="Callol A."/>
            <person name="Pajuelo D."/>
            <person name="Ebbesson L."/>
            <person name="Teles M."/>
            <person name="MacKenzie S."/>
            <person name="Amaro C."/>
        </authorList>
    </citation>
    <scope>NUCLEOTIDE SEQUENCE</scope>
</reference>
<dbReference type="AlphaFoldDB" id="A0A0E9SY60"/>
<protein>
    <submittedName>
        <fullName evidence="1">Uncharacterized protein</fullName>
    </submittedName>
</protein>
<name>A0A0E9SY60_ANGAN</name>
<dbReference type="EMBL" id="GBXM01062972">
    <property type="protein sequence ID" value="JAH45605.1"/>
    <property type="molecule type" value="Transcribed_RNA"/>
</dbReference>
<evidence type="ECO:0000313" key="1">
    <source>
        <dbReference type="EMBL" id="JAH45605.1"/>
    </source>
</evidence>
<organism evidence="1">
    <name type="scientific">Anguilla anguilla</name>
    <name type="common">European freshwater eel</name>
    <name type="synonym">Muraena anguilla</name>
    <dbReference type="NCBI Taxonomy" id="7936"/>
    <lineage>
        <taxon>Eukaryota</taxon>
        <taxon>Metazoa</taxon>
        <taxon>Chordata</taxon>
        <taxon>Craniata</taxon>
        <taxon>Vertebrata</taxon>
        <taxon>Euteleostomi</taxon>
        <taxon>Actinopterygii</taxon>
        <taxon>Neopterygii</taxon>
        <taxon>Teleostei</taxon>
        <taxon>Anguilliformes</taxon>
        <taxon>Anguillidae</taxon>
        <taxon>Anguilla</taxon>
    </lineage>
</organism>